<feature type="domain" description="Complement C3/4/5 macroglobulin" evidence="2">
    <location>
        <begin position="25"/>
        <end position="120"/>
    </location>
</feature>
<feature type="domain" description="Macroglobulin" evidence="3">
    <location>
        <begin position="220"/>
        <end position="278"/>
    </location>
</feature>
<evidence type="ECO:0000313" key="5">
    <source>
        <dbReference type="Proteomes" id="UP001176940"/>
    </source>
</evidence>
<dbReference type="Pfam" id="PF17790">
    <property type="entry name" value="MG1"/>
    <property type="match status" value="1"/>
</dbReference>
<dbReference type="Gene3D" id="2.60.40.1940">
    <property type="match status" value="1"/>
</dbReference>
<keyword evidence="5" id="KW-1185">Reference proteome</keyword>
<evidence type="ECO:0000259" key="3">
    <source>
        <dbReference type="Pfam" id="PF17791"/>
    </source>
</evidence>
<protein>
    <submittedName>
        <fullName evidence="4">Uncharacterized protein</fullName>
    </submittedName>
</protein>
<dbReference type="InterPro" id="IPR050473">
    <property type="entry name" value="A2M/Complement_sys"/>
</dbReference>
<gene>
    <name evidence="4" type="ORF">RIMI_LOCUS22921477</name>
</gene>
<dbReference type="Proteomes" id="UP001176940">
    <property type="component" value="Unassembled WGS sequence"/>
</dbReference>
<evidence type="ECO:0000259" key="1">
    <source>
        <dbReference type="Pfam" id="PF01835"/>
    </source>
</evidence>
<evidence type="ECO:0000259" key="2">
    <source>
        <dbReference type="Pfam" id="PF17790"/>
    </source>
</evidence>
<dbReference type="InterPro" id="IPR041425">
    <property type="entry name" value="C3/4/5_MG1"/>
</dbReference>
<name>A0ABN9MS45_9NEOB</name>
<comment type="caution">
    <text evidence="4">The sequence shown here is derived from an EMBL/GenBank/DDBJ whole genome shotgun (WGS) entry which is preliminary data.</text>
</comment>
<sequence length="308" mass="34823">MQLSLGCSPGQVYLLIAILTGVFRCSLITPNVLRVDSEETIVVDGQGTGFDADISIHDFPRKRFTLVTSRVSVNSNNQFFGSNKLTIPSANLEKDPNKKQFVYVTVNSPQCSLEKVVLVSFQSGYIFIQTDKPIYTPGSTVLYRIFTMTPNLKPVRKPVVIEFLTPENVIVKKDIQTSETGIMSLSYKLPDLVSLGLWTISAKFEDTLIQNYTTQFEVKEYVLPSFEIKIKPSQKYFYIKDEELTVNIEAKYLYGKPVNGKAFVIFGVKREKEKKSLPDTLRSVSVYKNNKELEKCQVALPSKKQIIT</sequence>
<dbReference type="InterPro" id="IPR002890">
    <property type="entry name" value="MG2"/>
</dbReference>
<dbReference type="Gene3D" id="2.60.40.1930">
    <property type="match status" value="2"/>
</dbReference>
<dbReference type="Pfam" id="PF01835">
    <property type="entry name" value="MG2"/>
    <property type="match status" value="1"/>
</dbReference>
<evidence type="ECO:0000313" key="4">
    <source>
        <dbReference type="EMBL" id="CAJ0968222.1"/>
    </source>
</evidence>
<reference evidence="4" key="1">
    <citation type="submission" date="2023-07" db="EMBL/GenBank/DDBJ databases">
        <authorList>
            <person name="Stuckert A."/>
        </authorList>
    </citation>
    <scope>NUCLEOTIDE SEQUENCE</scope>
</reference>
<dbReference type="EMBL" id="CAUEEQ010079068">
    <property type="protein sequence ID" value="CAJ0968222.1"/>
    <property type="molecule type" value="Genomic_DNA"/>
</dbReference>
<feature type="domain" description="Macroglobulin" evidence="1">
    <location>
        <begin position="126"/>
        <end position="218"/>
    </location>
</feature>
<dbReference type="Pfam" id="PF17791">
    <property type="entry name" value="MG3"/>
    <property type="match status" value="1"/>
</dbReference>
<dbReference type="InterPro" id="IPR041555">
    <property type="entry name" value="MG3"/>
</dbReference>
<proteinExistence type="predicted"/>
<accession>A0ABN9MS45</accession>
<dbReference type="PANTHER" id="PTHR11412:SF81">
    <property type="entry name" value="COMPLEMENT C3"/>
    <property type="match status" value="1"/>
</dbReference>
<organism evidence="4 5">
    <name type="scientific">Ranitomeya imitator</name>
    <name type="common">mimic poison frog</name>
    <dbReference type="NCBI Taxonomy" id="111125"/>
    <lineage>
        <taxon>Eukaryota</taxon>
        <taxon>Metazoa</taxon>
        <taxon>Chordata</taxon>
        <taxon>Craniata</taxon>
        <taxon>Vertebrata</taxon>
        <taxon>Euteleostomi</taxon>
        <taxon>Amphibia</taxon>
        <taxon>Batrachia</taxon>
        <taxon>Anura</taxon>
        <taxon>Neobatrachia</taxon>
        <taxon>Hyloidea</taxon>
        <taxon>Dendrobatidae</taxon>
        <taxon>Dendrobatinae</taxon>
        <taxon>Ranitomeya</taxon>
    </lineage>
</organism>
<dbReference type="PANTHER" id="PTHR11412">
    <property type="entry name" value="MACROGLOBULIN / COMPLEMENT"/>
    <property type="match status" value="1"/>
</dbReference>